<dbReference type="EMBL" id="CP073355">
    <property type="protein sequence ID" value="URA11190.1"/>
    <property type="molecule type" value="Genomic_DNA"/>
</dbReference>
<evidence type="ECO:0008006" key="3">
    <source>
        <dbReference type="Google" id="ProtNLM"/>
    </source>
</evidence>
<accession>A0AAX3BFZ3</accession>
<evidence type="ECO:0000313" key="2">
    <source>
        <dbReference type="Proteomes" id="UP001056539"/>
    </source>
</evidence>
<dbReference type="KEGG" id="taqu:KDW03_05190"/>
<reference evidence="1" key="1">
    <citation type="submission" date="2021-04" db="EMBL/GenBank/DDBJ databases">
        <authorList>
            <person name="Postec A."/>
        </authorList>
    </citation>
    <scope>NUCLEOTIDE SEQUENCE</scope>
    <source>
        <strain evidence="1">F1F22</strain>
    </source>
</reference>
<organism evidence="1 2">
    <name type="scientific">Thermospira aquatica</name>
    <dbReference type="NCBI Taxonomy" id="2828656"/>
    <lineage>
        <taxon>Bacteria</taxon>
        <taxon>Pseudomonadati</taxon>
        <taxon>Spirochaetota</taxon>
        <taxon>Spirochaetia</taxon>
        <taxon>Brevinematales</taxon>
        <taxon>Thermospiraceae</taxon>
        <taxon>Thermospira</taxon>
    </lineage>
</organism>
<protein>
    <recommendedName>
        <fullName evidence="3">Outer membrane protein beta-barrel domain-containing protein</fullName>
    </recommendedName>
</protein>
<dbReference type="Proteomes" id="UP001056539">
    <property type="component" value="Chromosome"/>
</dbReference>
<evidence type="ECO:0000313" key="1">
    <source>
        <dbReference type="EMBL" id="URA11190.1"/>
    </source>
</evidence>
<name>A0AAX3BFZ3_9SPIR</name>
<keyword evidence="2" id="KW-1185">Reference proteome</keyword>
<dbReference type="RefSeq" id="WP_271436325.1">
    <property type="nucleotide sequence ID" value="NZ_CP073355.1"/>
</dbReference>
<dbReference type="AlphaFoldDB" id="A0AAX3BFZ3"/>
<sequence length="195" mass="22261">MRRIAGFFLFLVGGFLWSIMSAPMLMPVSPGENIVYGGINEFLYLDQLEGWNIPEIGYKRGINEQWAIGIRTWRVGLLGELSYVFLGNPNSWFRCSGVGGGGFSYSVSTRQWEQTAEMALGFDVALARPIRAYFSTGWRFLSSTTYPFWRMSASLWIRWRSVVFLPEISLVRFAQFDPSLPPFYFNPGIAIGFSW</sequence>
<proteinExistence type="predicted"/>
<gene>
    <name evidence="1" type="ORF">KDW03_05190</name>
</gene>
<reference evidence="1" key="2">
    <citation type="submission" date="2022-06" db="EMBL/GenBank/DDBJ databases">
        <title>Thermospira aquatica gen. nov., sp. nov.</title>
        <authorList>
            <person name="Ben Ali Gam Z."/>
            <person name="Labat M."/>
        </authorList>
    </citation>
    <scope>NUCLEOTIDE SEQUENCE</scope>
    <source>
        <strain evidence="1">F1F22</strain>
    </source>
</reference>